<proteinExistence type="predicted"/>
<sequence>MNRTRLMSRPPARRSGQQVFVLLEDPDRADDFFVLLVDPVHREGLTLPGGSAEQDELPHLAARRHLEAETGLVLGLRTVLTIDYVPAAEFPEGVDFVYAGGMLTPQQADTVRRHQPPADIRGLHWVPQSKLREVMADDQYRRVDDAWDAWEHGAGLPLLIQGVPVPVG</sequence>
<gene>
    <name evidence="2" type="ORF">GCM10010502_19810</name>
    <name evidence="3" type="ORF">HS99_0017435</name>
</gene>
<evidence type="ECO:0000313" key="3">
    <source>
        <dbReference type="EMBL" id="OEV32463.1"/>
    </source>
</evidence>
<comment type="caution">
    <text evidence="3">The sequence shown here is derived from an EMBL/GenBank/DDBJ whole genome shotgun (WGS) entry which is preliminary data.</text>
</comment>
<dbReference type="AlphaFoldDB" id="A0A1E7MW21"/>
<protein>
    <recommendedName>
        <fullName evidence="1">Nudix hydrolase domain-containing protein</fullName>
    </recommendedName>
</protein>
<evidence type="ECO:0000313" key="2">
    <source>
        <dbReference type="EMBL" id="GGU68801.1"/>
    </source>
</evidence>
<evidence type="ECO:0000313" key="4">
    <source>
        <dbReference type="Proteomes" id="UP000037395"/>
    </source>
</evidence>
<dbReference type="RefSeq" id="WP_050366250.1">
    <property type="nucleotide sequence ID" value="NZ_BMUB01000004.1"/>
</dbReference>
<keyword evidence="4" id="KW-1185">Reference proteome</keyword>
<dbReference type="Proteomes" id="UP000610124">
    <property type="component" value="Unassembled WGS sequence"/>
</dbReference>
<dbReference type="PROSITE" id="PS51462">
    <property type="entry name" value="NUDIX"/>
    <property type="match status" value="1"/>
</dbReference>
<dbReference type="Proteomes" id="UP000037395">
    <property type="component" value="Unassembled WGS sequence"/>
</dbReference>
<reference evidence="2" key="1">
    <citation type="journal article" date="2014" name="Int. J. Syst. Evol. Microbiol.">
        <title>Complete genome sequence of Corynebacterium casei LMG S-19264T (=DSM 44701T), isolated from a smear-ripened cheese.</title>
        <authorList>
            <consortium name="US DOE Joint Genome Institute (JGI-PGF)"/>
            <person name="Walter F."/>
            <person name="Albersmeier A."/>
            <person name="Kalinowski J."/>
            <person name="Ruckert C."/>
        </authorList>
    </citation>
    <scope>NUCLEOTIDE SEQUENCE</scope>
    <source>
        <strain evidence="2">JCM 4434</strain>
    </source>
</reference>
<reference evidence="4" key="3">
    <citation type="submission" date="2016-08" db="EMBL/GenBank/DDBJ databases">
        <title>Sequencing, assembly and comparative genomics of S. aureofaciens ATCC 10762.</title>
        <authorList>
            <person name="Gradnigo J.S."/>
            <person name="Johnson N."/>
            <person name="Somerville G.A."/>
        </authorList>
    </citation>
    <scope>NUCLEOTIDE SEQUENCE [LARGE SCALE GENOMIC DNA]</scope>
    <source>
        <strain evidence="4">ATCC 10762 / DSM 40127 / CCM 3239 / JCM 4008 / LMG 5968 / NBRC 12843 / NCIMB 8234 / A-377</strain>
    </source>
</reference>
<reference evidence="3" key="4">
    <citation type="submission" date="2016-08" db="EMBL/GenBank/DDBJ databases">
        <title>Sequencing, Assembly and Comparative Genomics of S. aureofaciens ATCC 10762.</title>
        <authorList>
            <person name="Gradnigo J.S."/>
            <person name="Johnson N."/>
            <person name="Somerville G.A."/>
        </authorList>
    </citation>
    <scope>NUCLEOTIDE SEQUENCE [LARGE SCALE GENOMIC DNA]</scope>
    <source>
        <strain evidence="3">ATCC 10762</strain>
    </source>
</reference>
<reference evidence="3 4" key="2">
    <citation type="submission" date="2014-07" db="EMBL/GenBank/DDBJ databases">
        <authorList>
            <person name="Zhang J.E."/>
            <person name="Yang H."/>
            <person name="Guo J."/>
            <person name="Deng Z."/>
            <person name="Luo H."/>
            <person name="Luo M."/>
            <person name="Zhao B."/>
        </authorList>
    </citation>
    <scope>NUCLEOTIDE SEQUENCE [LARGE SCALE GENOMIC DNA]</scope>
    <source>
        <strain evidence="3">ATCC 10762</strain>
        <strain evidence="4">ATCC 10762 / DSM 40127 / CCM 3239 / JCM 4008 / LMG 5968 / NBRC 12843 / NCIMB 8234 / A-377</strain>
    </source>
</reference>
<dbReference type="Pfam" id="PF00293">
    <property type="entry name" value="NUDIX"/>
    <property type="match status" value="1"/>
</dbReference>
<accession>A0A8H9HP29</accession>
<dbReference type="InterPro" id="IPR015797">
    <property type="entry name" value="NUDIX_hydrolase-like_dom_sf"/>
</dbReference>
<evidence type="ECO:0000259" key="1">
    <source>
        <dbReference type="PROSITE" id="PS51462"/>
    </source>
</evidence>
<dbReference type="EMBL" id="JPRF03000097">
    <property type="protein sequence ID" value="OEV32463.1"/>
    <property type="molecule type" value="Genomic_DNA"/>
</dbReference>
<dbReference type="Gene3D" id="3.90.79.10">
    <property type="entry name" value="Nucleoside Triphosphate Pyrophosphohydrolase"/>
    <property type="match status" value="1"/>
</dbReference>
<name>A0A1E7MW21_KITAU</name>
<accession>A0A1E7MW21</accession>
<dbReference type="InterPro" id="IPR000086">
    <property type="entry name" value="NUDIX_hydrolase_dom"/>
</dbReference>
<reference evidence="2" key="5">
    <citation type="submission" date="2020-09" db="EMBL/GenBank/DDBJ databases">
        <authorList>
            <person name="Sun Q."/>
            <person name="Ohkuma M."/>
        </authorList>
    </citation>
    <scope>NUCLEOTIDE SEQUENCE</scope>
    <source>
        <strain evidence="2">JCM 4434</strain>
    </source>
</reference>
<dbReference type="GeneID" id="97485130"/>
<organism evidence="3 4">
    <name type="scientific">Kitasatospora aureofaciens</name>
    <name type="common">Streptomyces aureofaciens</name>
    <dbReference type="NCBI Taxonomy" id="1894"/>
    <lineage>
        <taxon>Bacteria</taxon>
        <taxon>Bacillati</taxon>
        <taxon>Actinomycetota</taxon>
        <taxon>Actinomycetes</taxon>
        <taxon>Kitasatosporales</taxon>
        <taxon>Streptomycetaceae</taxon>
        <taxon>Kitasatospora</taxon>
    </lineage>
</organism>
<feature type="domain" description="Nudix hydrolase" evidence="1">
    <location>
        <begin position="14"/>
        <end position="149"/>
    </location>
</feature>
<dbReference type="SUPFAM" id="SSF55811">
    <property type="entry name" value="Nudix"/>
    <property type="match status" value="1"/>
</dbReference>
<dbReference type="EMBL" id="BMUB01000004">
    <property type="protein sequence ID" value="GGU68801.1"/>
    <property type="molecule type" value="Genomic_DNA"/>
</dbReference>